<dbReference type="OrthoDB" id="7840899at2"/>
<evidence type="ECO:0008006" key="4">
    <source>
        <dbReference type="Google" id="ProtNLM"/>
    </source>
</evidence>
<dbReference type="Proteomes" id="UP000319255">
    <property type="component" value="Unassembled WGS sequence"/>
</dbReference>
<feature type="signal peptide" evidence="1">
    <location>
        <begin position="1"/>
        <end position="22"/>
    </location>
</feature>
<keyword evidence="3" id="KW-1185">Reference proteome</keyword>
<protein>
    <recommendedName>
        <fullName evidence="4">Lipoprotein</fullName>
    </recommendedName>
</protein>
<accession>A0A501WAZ7</accession>
<evidence type="ECO:0000313" key="3">
    <source>
        <dbReference type="Proteomes" id="UP000319255"/>
    </source>
</evidence>
<dbReference type="EMBL" id="VFRP01000045">
    <property type="protein sequence ID" value="TPE46578.1"/>
    <property type="molecule type" value="Genomic_DNA"/>
</dbReference>
<dbReference type="AlphaFoldDB" id="A0A501WAZ7"/>
<reference evidence="2 3" key="1">
    <citation type="submission" date="2019-06" db="EMBL/GenBank/DDBJ databases">
        <title>A novel bacterium of genus Amaricoccus, isolated from marine sediment.</title>
        <authorList>
            <person name="Huang H."/>
            <person name="Mo K."/>
            <person name="Hu Y."/>
        </authorList>
    </citation>
    <scope>NUCLEOTIDE SEQUENCE [LARGE SCALE GENOMIC DNA]</scope>
    <source>
        <strain evidence="2 3">HB172011</strain>
    </source>
</reference>
<feature type="chain" id="PRO_5021235932" description="Lipoprotein" evidence="1">
    <location>
        <begin position="23"/>
        <end position="216"/>
    </location>
</feature>
<keyword evidence="1" id="KW-0732">Signal</keyword>
<sequence length="216" mass="21856">MADRFPARGLNPAPLLLALALAACVGIGADPAPPDTPEAALDAQAQALQRTVQEAAVAGATAGAGGVYLFGGKGPATALGLFGGIPIGVATGTYVGYLQQQYATNEARLDRLRADLDATNAETAAAIATMRSVLARESARLAAARAAGTVDPTARSSLAAMNRAIDGAEGRRAEFEATRALRLGPGEETGVDPRIATLGQHIADMRAIAAQLASQL</sequence>
<proteinExistence type="predicted"/>
<dbReference type="RefSeq" id="WP_140456233.1">
    <property type="nucleotide sequence ID" value="NZ_VFRP01000045.1"/>
</dbReference>
<organism evidence="2 3">
    <name type="scientific">Amaricoccus solimangrovi</name>
    <dbReference type="NCBI Taxonomy" id="2589815"/>
    <lineage>
        <taxon>Bacteria</taxon>
        <taxon>Pseudomonadati</taxon>
        <taxon>Pseudomonadota</taxon>
        <taxon>Alphaproteobacteria</taxon>
        <taxon>Rhodobacterales</taxon>
        <taxon>Paracoccaceae</taxon>
        <taxon>Amaricoccus</taxon>
    </lineage>
</organism>
<name>A0A501WAZ7_9RHOB</name>
<gene>
    <name evidence="2" type="ORF">FJM51_21815</name>
</gene>
<comment type="caution">
    <text evidence="2">The sequence shown here is derived from an EMBL/GenBank/DDBJ whole genome shotgun (WGS) entry which is preliminary data.</text>
</comment>
<dbReference type="PROSITE" id="PS51257">
    <property type="entry name" value="PROKAR_LIPOPROTEIN"/>
    <property type="match status" value="1"/>
</dbReference>
<evidence type="ECO:0000256" key="1">
    <source>
        <dbReference type="SAM" id="SignalP"/>
    </source>
</evidence>
<evidence type="ECO:0000313" key="2">
    <source>
        <dbReference type="EMBL" id="TPE46578.1"/>
    </source>
</evidence>